<dbReference type="eggNOG" id="COG1454">
    <property type="taxonomic scope" value="Bacteria"/>
</dbReference>
<evidence type="ECO:0000313" key="5">
    <source>
        <dbReference type="Proteomes" id="UP000009226"/>
    </source>
</evidence>
<sequence>MWETKMAINEVKEIRAKTTVFFGVGAIRKINYIAQELKQRGIDKVVVVTGKGSYKKTGAWNYVNDAMGQEGIKHVLYDQVTPNPTVDQVDEATKMARELGAQAVIAIGGGSPIDAAKSVAILLAYQDKTARDLYEFKFTPTKAVPIIAINLTHGTGTEADRFAVVSIPEKEYKPAIAYDCIYPLYSIDDPALMVQLPANQTRYVTVDALNHIVEAATSKAASPFSILLAKETVRLIARYLPQALTHPEDPTARYYLLYASLIAGISFDNGMLHFTHALEHPLSAVKPDLAHGLGLAILLPAVVKQIYPATPEVLADILAPIVPDLKGIPAEAEKAAKGVESWLFTVGITEKLSTVGFKEEDIEKLTDLAFNTPSLDLLLSLAPVPADRSTVETIFRDSL</sequence>
<accession>F6B6Y7</accession>
<dbReference type="AlphaFoldDB" id="F6B6Y7"/>
<keyword evidence="1 4" id="KW-0560">Oxidoreductase</keyword>
<dbReference type="PANTHER" id="PTHR43633:SF1">
    <property type="entry name" value="ALCOHOL DEHYDROGENASE YQHD"/>
    <property type="match status" value="1"/>
</dbReference>
<evidence type="ECO:0000259" key="2">
    <source>
        <dbReference type="Pfam" id="PF00465"/>
    </source>
</evidence>
<dbReference type="Gene3D" id="3.40.50.1970">
    <property type="match status" value="1"/>
</dbReference>
<dbReference type="KEGG" id="dca:Desca_0418"/>
<dbReference type="GO" id="GO:1990362">
    <property type="term" value="F:butanol dehydrogenase (NAD+) activity"/>
    <property type="evidence" value="ECO:0007669"/>
    <property type="project" value="InterPro"/>
</dbReference>
<proteinExistence type="predicted"/>
<dbReference type="RefSeq" id="WP_013809611.1">
    <property type="nucleotide sequence ID" value="NC_015565.1"/>
</dbReference>
<dbReference type="CDD" id="cd08186">
    <property type="entry name" value="Fe-ADH-like"/>
    <property type="match status" value="1"/>
</dbReference>
<feature type="domain" description="Fe-containing alcohol dehydrogenase-like C-terminal" evidence="3">
    <location>
        <begin position="205"/>
        <end position="398"/>
    </location>
</feature>
<dbReference type="GO" id="GO:0046872">
    <property type="term" value="F:metal ion binding"/>
    <property type="evidence" value="ECO:0007669"/>
    <property type="project" value="InterPro"/>
</dbReference>
<dbReference type="STRING" id="868595.Desca_0418"/>
<dbReference type="Gene3D" id="1.20.1090.10">
    <property type="entry name" value="Dehydroquinate synthase-like - alpha domain"/>
    <property type="match status" value="1"/>
</dbReference>
<dbReference type="GO" id="GO:0005829">
    <property type="term" value="C:cytosol"/>
    <property type="evidence" value="ECO:0007669"/>
    <property type="project" value="TreeGrafter"/>
</dbReference>
<dbReference type="InterPro" id="IPR045910">
    <property type="entry name" value="AdhA-like"/>
</dbReference>
<dbReference type="SUPFAM" id="SSF56796">
    <property type="entry name" value="Dehydroquinate synthase-like"/>
    <property type="match status" value="1"/>
</dbReference>
<dbReference type="InterPro" id="IPR001670">
    <property type="entry name" value="ADH_Fe/GldA"/>
</dbReference>
<feature type="domain" description="Alcohol dehydrogenase iron-type/glycerol dehydrogenase GldA" evidence="2">
    <location>
        <begin position="18"/>
        <end position="190"/>
    </location>
</feature>
<dbReference type="FunFam" id="3.40.50.1970:FF:000003">
    <property type="entry name" value="Alcohol dehydrogenase, iron-containing"/>
    <property type="match status" value="1"/>
</dbReference>
<dbReference type="GO" id="GO:0008106">
    <property type="term" value="F:alcohol dehydrogenase (NADP+) activity"/>
    <property type="evidence" value="ECO:0007669"/>
    <property type="project" value="TreeGrafter"/>
</dbReference>
<dbReference type="InterPro" id="IPR056798">
    <property type="entry name" value="ADH_Fe_C"/>
</dbReference>
<dbReference type="Proteomes" id="UP000009226">
    <property type="component" value="Chromosome"/>
</dbReference>
<organism evidence="4 5">
    <name type="scientific">Desulfotomaculum nigrificans (strain DSM 14880 / VKM B-2319 / CO-1-SRB)</name>
    <name type="common">Desulfotomaculum carboxydivorans</name>
    <dbReference type="NCBI Taxonomy" id="868595"/>
    <lineage>
        <taxon>Bacteria</taxon>
        <taxon>Bacillati</taxon>
        <taxon>Bacillota</taxon>
        <taxon>Clostridia</taxon>
        <taxon>Eubacteriales</taxon>
        <taxon>Desulfotomaculaceae</taxon>
        <taxon>Desulfotomaculum</taxon>
    </lineage>
</organism>
<dbReference type="PANTHER" id="PTHR43633">
    <property type="entry name" value="ALCOHOL DEHYDROGENASE YQHD"/>
    <property type="match status" value="1"/>
</dbReference>
<dbReference type="GO" id="GO:1990002">
    <property type="term" value="F:methylglyoxal reductase (NADPH) (acetol producing) activity"/>
    <property type="evidence" value="ECO:0007669"/>
    <property type="project" value="TreeGrafter"/>
</dbReference>
<dbReference type="Pfam" id="PF00465">
    <property type="entry name" value="Fe-ADH"/>
    <property type="match status" value="1"/>
</dbReference>
<dbReference type="EMBL" id="CP002736">
    <property type="protein sequence ID" value="AEF93312.1"/>
    <property type="molecule type" value="Genomic_DNA"/>
</dbReference>
<name>F6B6Y7_DESCC</name>
<dbReference type="InterPro" id="IPR044731">
    <property type="entry name" value="BDH-like"/>
</dbReference>
<reference evidence="4 5" key="1">
    <citation type="submission" date="2011-05" db="EMBL/GenBank/DDBJ databases">
        <title>Complete sequence of Desulfotomaculum carboxydivorans CO-1-SRB.</title>
        <authorList>
            <consortium name="US DOE Joint Genome Institute"/>
            <person name="Lucas S."/>
            <person name="Han J."/>
            <person name="Lapidus A."/>
            <person name="Cheng J.-F."/>
            <person name="Goodwin L."/>
            <person name="Pitluck S."/>
            <person name="Peters L."/>
            <person name="Mikhailova N."/>
            <person name="Lu M."/>
            <person name="Han C."/>
            <person name="Tapia R."/>
            <person name="Land M."/>
            <person name="Hauser L."/>
            <person name="Kyrpides N."/>
            <person name="Ivanova N."/>
            <person name="Pagani I."/>
            <person name="Stams A."/>
            <person name="Plugge C."/>
            <person name="Muyzer G."/>
            <person name="Kuever J."/>
            <person name="Parshina S."/>
            <person name="Ivanova A."/>
            <person name="Nazina T."/>
            <person name="Woyke T."/>
        </authorList>
    </citation>
    <scope>NUCLEOTIDE SEQUENCE [LARGE SCALE GENOMIC DNA]</scope>
    <source>
        <strain evidence="5">DSM 14880 / VKM B-2319 / CO-1-SRB</strain>
    </source>
</reference>
<evidence type="ECO:0000259" key="3">
    <source>
        <dbReference type="Pfam" id="PF25137"/>
    </source>
</evidence>
<evidence type="ECO:0000313" key="4">
    <source>
        <dbReference type="EMBL" id="AEF93312.1"/>
    </source>
</evidence>
<dbReference type="Pfam" id="PF25137">
    <property type="entry name" value="ADH_Fe_C"/>
    <property type="match status" value="1"/>
</dbReference>
<dbReference type="HOGENOM" id="CLU_007207_0_4_9"/>
<gene>
    <name evidence="4" type="ordered locus">Desca_0418</name>
</gene>
<protein>
    <submittedName>
        <fullName evidence="4">Alcohol dehydrogenase</fullName>
        <ecNumber evidence="4">1.1.1.1</ecNumber>
    </submittedName>
</protein>
<keyword evidence="5" id="KW-1185">Reference proteome</keyword>
<dbReference type="EC" id="1.1.1.1" evidence="4"/>
<evidence type="ECO:0000256" key="1">
    <source>
        <dbReference type="ARBA" id="ARBA00023002"/>
    </source>
</evidence>